<proteinExistence type="predicted"/>
<evidence type="ECO:0000313" key="2">
    <source>
        <dbReference type="EMBL" id="MBY13914.1"/>
    </source>
</evidence>
<feature type="transmembrane region" description="Helical" evidence="1">
    <location>
        <begin position="12"/>
        <end position="36"/>
    </location>
</feature>
<sequence length="135" mass="16223">MYNIFLNKLINGTIFFMIIFSMHIFDTSQYNIFLLLYRLKNIITDITLFYGSVFLYFYIQLPQNKYRWLPMIRILAIMNYYNINCNHQNTNHDCTVKILILLILFLGIILTKYIYSLIQLNIALQQNVGILYDQI</sequence>
<feature type="transmembrane region" description="Helical" evidence="1">
    <location>
        <begin position="95"/>
        <end position="115"/>
    </location>
</feature>
<feature type="transmembrane region" description="Helical" evidence="1">
    <location>
        <begin position="42"/>
        <end position="59"/>
    </location>
</feature>
<organism evidence="2">
    <name type="scientific">Schizaphis graminum</name>
    <name type="common">Green bug aphid</name>
    <dbReference type="NCBI Taxonomy" id="13262"/>
    <lineage>
        <taxon>Eukaryota</taxon>
        <taxon>Metazoa</taxon>
        <taxon>Ecdysozoa</taxon>
        <taxon>Arthropoda</taxon>
        <taxon>Hexapoda</taxon>
        <taxon>Insecta</taxon>
        <taxon>Pterygota</taxon>
        <taxon>Neoptera</taxon>
        <taxon>Paraneoptera</taxon>
        <taxon>Hemiptera</taxon>
        <taxon>Sternorrhyncha</taxon>
        <taxon>Aphidomorpha</taxon>
        <taxon>Aphidoidea</taxon>
        <taxon>Aphididae</taxon>
        <taxon>Aphidini</taxon>
        <taxon>Schizaphis</taxon>
    </lineage>
</organism>
<dbReference type="AlphaFoldDB" id="A0A2S2N9K5"/>
<keyword evidence="1" id="KW-0812">Transmembrane</keyword>
<protein>
    <recommendedName>
        <fullName evidence="3">Transmembrane protein</fullName>
    </recommendedName>
</protein>
<gene>
    <name evidence="2" type="ORF">g.18460</name>
</gene>
<accession>A0A2S2N9K5</accession>
<evidence type="ECO:0008006" key="3">
    <source>
        <dbReference type="Google" id="ProtNLM"/>
    </source>
</evidence>
<dbReference type="EMBL" id="GGMR01001295">
    <property type="protein sequence ID" value="MBY13914.1"/>
    <property type="molecule type" value="Transcribed_RNA"/>
</dbReference>
<evidence type="ECO:0000256" key="1">
    <source>
        <dbReference type="SAM" id="Phobius"/>
    </source>
</evidence>
<name>A0A2S2N9K5_SCHGA</name>
<keyword evidence="1" id="KW-0472">Membrane</keyword>
<keyword evidence="1" id="KW-1133">Transmembrane helix</keyword>
<reference evidence="2" key="1">
    <citation type="submission" date="2018-04" db="EMBL/GenBank/DDBJ databases">
        <title>Transcriptome of Schizaphis graminum biotype I.</title>
        <authorList>
            <person name="Scully E.D."/>
            <person name="Geib S.M."/>
            <person name="Palmer N.A."/>
            <person name="Koch K."/>
            <person name="Bradshaw J."/>
            <person name="Heng-Moss T."/>
            <person name="Sarath G."/>
        </authorList>
    </citation>
    <scope>NUCLEOTIDE SEQUENCE</scope>
</reference>